<evidence type="ECO:0000256" key="5">
    <source>
        <dbReference type="ARBA" id="ARBA00023136"/>
    </source>
</evidence>
<evidence type="ECO:0000313" key="9">
    <source>
        <dbReference type="Proteomes" id="UP000273119"/>
    </source>
</evidence>
<reference evidence="8 9" key="1">
    <citation type="submission" date="2018-07" db="EMBL/GenBank/DDBJ databases">
        <title>Arthrobacter sp. nov., isolated from raw cow's milk with high bacterial count.</title>
        <authorList>
            <person name="Hahne J."/>
            <person name="Isele D."/>
            <person name="Lipski A."/>
        </authorList>
    </citation>
    <scope>NUCLEOTIDE SEQUENCE [LARGE SCALE GENOMIC DNA]</scope>
    <source>
        <strain evidence="8 9">JZ R-183</strain>
    </source>
</reference>
<feature type="transmembrane region" description="Helical" evidence="6">
    <location>
        <begin position="99"/>
        <end position="119"/>
    </location>
</feature>
<keyword evidence="3 6" id="KW-0812">Transmembrane</keyword>
<organism evidence="8 9">
    <name type="scientific">Galactobacter caseinivorans</name>
    <dbReference type="NCBI Taxonomy" id="2676123"/>
    <lineage>
        <taxon>Bacteria</taxon>
        <taxon>Bacillati</taxon>
        <taxon>Actinomycetota</taxon>
        <taxon>Actinomycetes</taxon>
        <taxon>Micrococcales</taxon>
        <taxon>Micrococcaceae</taxon>
        <taxon>Galactobacter</taxon>
    </lineage>
</organism>
<dbReference type="AlphaFoldDB" id="A0A496PLM9"/>
<proteinExistence type="inferred from homology"/>
<dbReference type="InterPro" id="IPR050638">
    <property type="entry name" value="AA-Vitamin_Transporters"/>
</dbReference>
<evidence type="ECO:0000259" key="7">
    <source>
        <dbReference type="Pfam" id="PF00892"/>
    </source>
</evidence>
<evidence type="ECO:0000313" key="8">
    <source>
        <dbReference type="EMBL" id="RKW71430.1"/>
    </source>
</evidence>
<comment type="caution">
    <text evidence="8">The sequence shown here is derived from an EMBL/GenBank/DDBJ whole genome shotgun (WGS) entry which is preliminary data.</text>
</comment>
<comment type="similarity">
    <text evidence="2">Belongs to the EamA transporter family.</text>
</comment>
<evidence type="ECO:0000256" key="1">
    <source>
        <dbReference type="ARBA" id="ARBA00004141"/>
    </source>
</evidence>
<dbReference type="PANTHER" id="PTHR32322">
    <property type="entry name" value="INNER MEMBRANE TRANSPORTER"/>
    <property type="match status" value="1"/>
</dbReference>
<dbReference type="GO" id="GO:0016020">
    <property type="term" value="C:membrane"/>
    <property type="evidence" value="ECO:0007669"/>
    <property type="project" value="UniProtKB-SubCell"/>
</dbReference>
<dbReference type="PANTHER" id="PTHR32322:SF2">
    <property type="entry name" value="EAMA DOMAIN-CONTAINING PROTEIN"/>
    <property type="match status" value="1"/>
</dbReference>
<feature type="transmembrane region" description="Helical" evidence="6">
    <location>
        <begin position="236"/>
        <end position="255"/>
    </location>
</feature>
<name>A0A496PLM9_9MICC</name>
<comment type="subcellular location">
    <subcellularLocation>
        <location evidence="1">Membrane</location>
        <topology evidence="1">Multi-pass membrane protein</topology>
    </subcellularLocation>
</comment>
<feature type="transmembrane region" description="Helical" evidence="6">
    <location>
        <begin position="69"/>
        <end position="87"/>
    </location>
</feature>
<evidence type="ECO:0000256" key="6">
    <source>
        <dbReference type="SAM" id="Phobius"/>
    </source>
</evidence>
<evidence type="ECO:0000256" key="4">
    <source>
        <dbReference type="ARBA" id="ARBA00022989"/>
    </source>
</evidence>
<sequence>MPTPQPVTPSQTPQTSLEPLEPLAPLGTDSAASHRKSTVGAALLVLCSSVSLQFGAALAFMLFPHVGAWGMNSLRIGIAALVLLVLVRPKAWRWTKRQWIGVVLFGVSLALMNGFFYAGIERVPLGTAVAIEFMGPLILTAVLARRWREGIWILLALAGMALFFVESLTGTPLDPVGVGFILIAAAAWAAYILVGQRIGQSLPGAQGLAGGLVVAAVLMMPIGLPTALPALVGDPTLLLIAIPASLLASLIPYSLEFAAMKRLPKPVFGILLSLEPAVATLAGFLLLSQAPSVLGLMAVALVVSASAGSTLTARG</sequence>
<dbReference type="InterPro" id="IPR000620">
    <property type="entry name" value="EamA_dom"/>
</dbReference>
<keyword evidence="9" id="KW-1185">Reference proteome</keyword>
<gene>
    <name evidence="8" type="ORF">DWQ67_00845</name>
</gene>
<dbReference type="Pfam" id="PF00892">
    <property type="entry name" value="EamA"/>
    <property type="match status" value="1"/>
</dbReference>
<evidence type="ECO:0000256" key="3">
    <source>
        <dbReference type="ARBA" id="ARBA00022692"/>
    </source>
</evidence>
<feature type="transmembrane region" description="Helical" evidence="6">
    <location>
        <begin position="176"/>
        <end position="194"/>
    </location>
</feature>
<feature type="transmembrane region" description="Helical" evidence="6">
    <location>
        <begin position="267"/>
        <end position="287"/>
    </location>
</feature>
<dbReference type="EMBL" id="QQXL01000001">
    <property type="protein sequence ID" value="RKW71430.1"/>
    <property type="molecule type" value="Genomic_DNA"/>
</dbReference>
<keyword evidence="5 6" id="KW-0472">Membrane</keyword>
<dbReference type="RefSeq" id="WP_121483693.1">
    <property type="nucleotide sequence ID" value="NZ_QQXL01000001.1"/>
</dbReference>
<accession>A0A496PLM9</accession>
<dbReference type="InterPro" id="IPR037185">
    <property type="entry name" value="EmrE-like"/>
</dbReference>
<protein>
    <submittedName>
        <fullName evidence="8">EamA family transporter</fullName>
    </submittedName>
</protein>
<keyword evidence="4 6" id="KW-1133">Transmembrane helix</keyword>
<feature type="transmembrane region" description="Helical" evidence="6">
    <location>
        <begin position="293"/>
        <end position="313"/>
    </location>
</feature>
<feature type="transmembrane region" description="Helical" evidence="6">
    <location>
        <begin position="125"/>
        <end position="144"/>
    </location>
</feature>
<feature type="transmembrane region" description="Helical" evidence="6">
    <location>
        <begin position="206"/>
        <end position="224"/>
    </location>
</feature>
<evidence type="ECO:0000256" key="2">
    <source>
        <dbReference type="ARBA" id="ARBA00007362"/>
    </source>
</evidence>
<feature type="domain" description="EamA" evidence="7">
    <location>
        <begin position="177"/>
        <end position="307"/>
    </location>
</feature>
<feature type="transmembrane region" description="Helical" evidence="6">
    <location>
        <begin position="151"/>
        <end position="170"/>
    </location>
</feature>
<dbReference type="Proteomes" id="UP000273119">
    <property type="component" value="Unassembled WGS sequence"/>
</dbReference>
<feature type="transmembrane region" description="Helical" evidence="6">
    <location>
        <begin position="41"/>
        <end position="63"/>
    </location>
</feature>
<dbReference type="SUPFAM" id="SSF103481">
    <property type="entry name" value="Multidrug resistance efflux transporter EmrE"/>
    <property type="match status" value="2"/>
</dbReference>